<dbReference type="Pfam" id="PF01094">
    <property type="entry name" value="ANF_receptor"/>
    <property type="match status" value="1"/>
</dbReference>
<keyword evidence="10" id="KW-1185">Reference proteome</keyword>
<evidence type="ECO:0000256" key="2">
    <source>
        <dbReference type="ARBA" id="ARBA00022692"/>
    </source>
</evidence>
<accession>A0ABQ7TM15</accession>
<feature type="domain" description="Receptor ligand binding region" evidence="8">
    <location>
        <begin position="113"/>
        <end position="460"/>
    </location>
</feature>
<evidence type="ECO:0000313" key="9">
    <source>
        <dbReference type="EMBL" id="KAH0630470.1"/>
    </source>
</evidence>
<name>A0ABQ7TM15_PHRPL</name>
<gene>
    <name evidence="9" type="ORF">JD844_013519</name>
</gene>
<keyword evidence="2 7" id="KW-0812">Transmembrane</keyword>
<evidence type="ECO:0000256" key="6">
    <source>
        <dbReference type="ARBA" id="ARBA00023180"/>
    </source>
</evidence>
<evidence type="ECO:0000259" key="8">
    <source>
        <dbReference type="Pfam" id="PF01094"/>
    </source>
</evidence>
<proteinExistence type="predicted"/>
<evidence type="ECO:0000256" key="3">
    <source>
        <dbReference type="ARBA" id="ARBA00022989"/>
    </source>
</evidence>
<dbReference type="Gene3D" id="3.40.50.2300">
    <property type="match status" value="2"/>
</dbReference>
<dbReference type="InterPro" id="IPR028082">
    <property type="entry name" value="Peripla_BP_I"/>
</dbReference>
<keyword evidence="5" id="KW-0675">Receptor</keyword>
<dbReference type="InterPro" id="IPR000068">
    <property type="entry name" value="GPCR_3_Ca_sens_rcpt-rel"/>
</dbReference>
<dbReference type="Proteomes" id="UP000826234">
    <property type="component" value="Unassembled WGS sequence"/>
</dbReference>
<dbReference type="PANTHER" id="PTHR24061:SF599">
    <property type="entry name" value="G-PROTEIN COUPLED RECEPTORS FAMILY 3 PROFILE DOMAIN-CONTAINING PROTEIN"/>
    <property type="match status" value="1"/>
</dbReference>
<feature type="transmembrane region" description="Helical" evidence="7">
    <location>
        <begin position="22"/>
        <end position="41"/>
    </location>
</feature>
<organism evidence="9 10">
    <name type="scientific">Phrynosoma platyrhinos</name>
    <name type="common">Desert horned lizard</name>
    <dbReference type="NCBI Taxonomy" id="52577"/>
    <lineage>
        <taxon>Eukaryota</taxon>
        <taxon>Metazoa</taxon>
        <taxon>Chordata</taxon>
        <taxon>Craniata</taxon>
        <taxon>Vertebrata</taxon>
        <taxon>Euteleostomi</taxon>
        <taxon>Lepidosauria</taxon>
        <taxon>Squamata</taxon>
        <taxon>Bifurcata</taxon>
        <taxon>Unidentata</taxon>
        <taxon>Episquamata</taxon>
        <taxon>Toxicofera</taxon>
        <taxon>Iguania</taxon>
        <taxon>Phrynosomatidae</taxon>
        <taxon>Phrynosomatinae</taxon>
        <taxon>Phrynosoma</taxon>
    </lineage>
</organism>
<dbReference type="PRINTS" id="PR00248">
    <property type="entry name" value="GPCRMGR"/>
</dbReference>
<protein>
    <recommendedName>
        <fullName evidence="8">Receptor ligand binding region domain-containing protein</fullName>
    </recommendedName>
</protein>
<evidence type="ECO:0000313" key="10">
    <source>
        <dbReference type="Proteomes" id="UP000826234"/>
    </source>
</evidence>
<evidence type="ECO:0000256" key="1">
    <source>
        <dbReference type="ARBA" id="ARBA00004141"/>
    </source>
</evidence>
<dbReference type="SUPFAM" id="SSF53822">
    <property type="entry name" value="Periplasmic binding protein-like I"/>
    <property type="match status" value="1"/>
</dbReference>
<keyword evidence="6" id="KW-0325">Glycoprotein</keyword>
<keyword evidence="4 7" id="KW-0472">Membrane</keyword>
<evidence type="ECO:0000256" key="7">
    <source>
        <dbReference type="SAM" id="Phobius"/>
    </source>
</evidence>
<dbReference type="InterPro" id="IPR001828">
    <property type="entry name" value="ANF_lig-bd_rcpt"/>
</dbReference>
<comment type="subcellular location">
    <subcellularLocation>
        <location evidence="1">Membrane</location>
        <topology evidence="1">Multi-pass membrane protein</topology>
    </subcellularLocation>
</comment>
<reference evidence="9 10" key="1">
    <citation type="journal article" date="2022" name="Gigascience">
        <title>A chromosome-level genome assembly and annotation of the desert horned lizard, Phrynosoma platyrhinos, provides insight into chromosomal rearrangements among reptiles.</title>
        <authorList>
            <person name="Koochekian N."/>
            <person name="Ascanio A."/>
            <person name="Farleigh K."/>
            <person name="Card D.C."/>
            <person name="Schield D.R."/>
            <person name="Castoe T.A."/>
            <person name="Jezkova T."/>
        </authorList>
    </citation>
    <scope>NUCLEOTIDE SEQUENCE [LARGE SCALE GENOMIC DNA]</scope>
    <source>
        <strain evidence="9">NK-2021</strain>
    </source>
</reference>
<keyword evidence="3 7" id="KW-1133">Transmembrane helix</keyword>
<evidence type="ECO:0000256" key="5">
    <source>
        <dbReference type="ARBA" id="ARBA00023170"/>
    </source>
</evidence>
<comment type="caution">
    <text evidence="9">The sequence shown here is derived from an EMBL/GenBank/DDBJ whole genome shotgun (WGS) entry which is preliminary data.</text>
</comment>
<sequence length="475" mass="54682">MCREIVSVCVFVKKREKESSRVATVGVSSMILWLLLVLMLPPCGLCKRLKRKCPLKQMKDRIAPLNYYQSGDYVVSGITSTTQIMFYPFVFFQPPNIQFFCIESMHYWKILPFLFAIHEINRDPRLLPNITLGYNVYENYFNERMTYEAMIDLLSFGQENIPNYSCGRQNNLLAVLEDTDFEISSQIATVLGIYKTPQVNYSFLTNALSGKSLFPFLHRMVPKKEPPYLGIVKLLLHFRWTWIGLLAPENDSGEKFRSTFTSLARRNGICIAFSEIIPVMDLKSMKLTTMALYLTDRKVNVVVCQLDTQSMLTLGSLIRVSEKAKLVVGKVLIATALQDLSLRHLYKLVDLQHTHVSLSFSIQTNKRARYDNFDQFLSDLKKFGEAIFHCSYSRPMLSVKIWDRCMEKATLKHLPQDVIERILSQDTYSIYNAIQAVARTLHAVYSSRSKHMQMGDGGRLAPQRVQSWQVSFAFI</sequence>
<dbReference type="EMBL" id="JAIPUX010000439">
    <property type="protein sequence ID" value="KAH0630470.1"/>
    <property type="molecule type" value="Genomic_DNA"/>
</dbReference>
<dbReference type="InterPro" id="IPR000337">
    <property type="entry name" value="GPCR_3"/>
</dbReference>
<evidence type="ECO:0000256" key="4">
    <source>
        <dbReference type="ARBA" id="ARBA00023136"/>
    </source>
</evidence>
<dbReference type="PANTHER" id="PTHR24061">
    <property type="entry name" value="CALCIUM-SENSING RECEPTOR-RELATED"/>
    <property type="match status" value="1"/>
</dbReference>